<dbReference type="AlphaFoldDB" id="A0AAE0MRM6"/>
<reference evidence="2" key="1">
    <citation type="journal article" date="2023" name="Mol. Phylogenet. Evol.">
        <title>Genome-scale phylogeny and comparative genomics of the fungal order Sordariales.</title>
        <authorList>
            <person name="Hensen N."/>
            <person name="Bonometti L."/>
            <person name="Westerberg I."/>
            <person name="Brannstrom I.O."/>
            <person name="Guillou S."/>
            <person name="Cros-Aarteil S."/>
            <person name="Calhoun S."/>
            <person name="Haridas S."/>
            <person name="Kuo A."/>
            <person name="Mondo S."/>
            <person name="Pangilinan J."/>
            <person name="Riley R."/>
            <person name="LaButti K."/>
            <person name="Andreopoulos B."/>
            <person name="Lipzen A."/>
            <person name="Chen C."/>
            <person name="Yan M."/>
            <person name="Daum C."/>
            <person name="Ng V."/>
            <person name="Clum A."/>
            <person name="Steindorff A."/>
            <person name="Ohm R.A."/>
            <person name="Martin F."/>
            <person name="Silar P."/>
            <person name="Natvig D.O."/>
            <person name="Lalanne C."/>
            <person name="Gautier V."/>
            <person name="Ament-Velasquez S.L."/>
            <person name="Kruys A."/>
            <person name="Hutchinson M.I."/>
            <person name="Powell A.J."/>
            <person name="Barry K."/>
            <person name="Miller A.N."/>
            <person name="Grigoriev I.V."/>
            <person name="Debuchy R."/>
            <person name="Gladieux P."/>
            <person name="Hiltunen Thoren M."/>
            <person name="Johannesson H."/>
        </authorList>
    </citation>
    <scope>NUCLEOTIDE SEQUENCE</scope>
    <source>
        <strain evidence="2">CBS 560.94</strain>
    </source>
</reference>
<evidence type="ECO:0000313" key="2">
    <source>
        <dbReference type="EMBL" id="KAK3343196.1"/>
    </source>
</evidence>
<gene>
    <name evidence="2" type="ORF">B0H65DRAFT_443945</name>
</gene>
<proteinExistence type="predicted"/>
<feature type="signal peptide" evidence="1">
    <location>
        <begin position="1"/>
        <end position="19"/>
    </location>
</feature>
<keyword evidence="1" id="KW-0732">Signal</keyword>
<feature type="chain" id="PRO_5041906387" description="Extracellular membrane protein CFEM domain-containing protein" evidence="1">
    <location>
        <begin position="20"/>
        <end position="117"/>
    </location>
</feature>
<evidence type="ECO:0008006" key="4">
    <source>
        <dbReference type="Google" id="ProtNLM"/>
    </source>
</evidence>
<reference evidence="2" key="2">
    <citation type="submission" date="2023-06" db="EMBL/GenBank/DDBJ databases">
        <authorList>
            <consortium name="Lawrence Berkeley National Laboratory"/>
            <person name="Haridas S."/>
            <person name="Hensen N."/>
            <person name="Bonometti L."/>
            <person name="Westerberg I."/>
            <person name="Brannstrom I.O."/>
            <person name="Guillou S."/>
            <person name="Cros-Aarteil S."/>
            <person name="Calhoun S."/>
            <person name="Kuo A."/>
            <person name="Mondo S."/>
            <person name="Pangilinan J."/>
            <person name="Riley R."/>
            <person name="Labutti K."/>
            <person name="Andreopoulos B."/>
            <person name="Lipzen A."/>
            <person name="Chen C."/>
            <person name="Yanf M."/>
            <person name="Daum C."/>
            <person name="Ng V."/>
            <person name="Clum A."/>
            <person name="Steindorff A."/>
            <person name="Ohm R."/>
            <person name="Martin F."/>
            <person name="Silar P."/>
            <person name="Natvig D."/>
            <person name="Lalanne C."/>
            <person name="Gautier V."/>
            <person name="Ament-Velasquez S.L."/>
            <person name="Kruys A."/>
            <person name="Hutchinson M.I."/>
            <person name="Powell A.J."/>
            <person name="Barry K."/>
            <person name="Miller A.N."/>
            <person name="Grigoriev I.V."/>
            <person name="Debuchy R."/>
            <person name="Gladieux P."/>
            <person name="Thoren M.H."/>
            <person name="Johannesson H."/>
        </authorList>
    </citation>
    <scope>NUCLEOTIDE SEQUENCE</scope>
    <source>
        <strain evidence="2">CBS 560.94</strain>
    </source>
</reference>
<dbReference type="EMBL" id="JAUEPP010000005">
    <property type="protein sequence ID" value="KAK3343196.1"/>
    <property type="molecule type" value="Genomic_DNA"/>
</dbReference>
<sequence>MQFSTILLSAIAFFAGAEACKCLNSNGGVNKGASEACCHQQNGSWRNGNDCAASSISEHLSNFRSCCKNSGAQTSDCDYPHKASADADDGIMAAPVVDGIAISTIVERNKRAVPTSF</sequence>
<protein>
    <recommendedName>
        <fullName evidence="4">Extracellular membrane protein CFEM domain-containing protein</fullName>
    </recommendedName>
</protein>
<dbReference type="GeneID" id="87862811"/>
<dbReference type="RefSeq" id="XP_062680989.1">
    <property type="nucleotide sequence ID" value="XM_062825657.1"/>
</dbReference>
<keyword evidence="3" id="KW-1185">Reference proteome</keyword>
<organism evidence="2 3">
    <name type="scientific">Neurospora tetraspora</name>
    <dbReference type="NCBI Taxonomy" id="94610"/>
    <lineage>
        <taxon>Eukaryota</taxon>
        <taxon>Fungi</taxon>
        <taxon>Dikarya</taxon>
        <taxon>Ascomycota</taxon>
        <taxon>Pezizomycotina</taxon>
        <taxon>Sordariomycetes</taxon>
        <taxon>Sordariomycetidae</taxon>
        <taxon>Sordariales</taxon>
        <taxon>Sordariaceae</taxon>
        <taxon>Neurospora</taxon>
    </lineage>
</organism>
<evidence type="ECO:0000256" key="1">
    <source>
        <dbReference type="SAM" id="SignalP"/>
    </source>
</evidence>
<name>A0AAE0MRM6_9PEZI</name>
<dbReference type="Proteomes" id="UP001278500">
    <property type="component" value="Unassembled WGS sequence"/>
</dbReference>
<accession>A0AAE0MRM6</accession>
<comment type="caution">
    <text evidence="2">The sequence shown here is derived from an EMBL/GenBank/DDBJ whole genome shotgun (WGS) entry which is preliminary data.</text>
</comment>
<evidence type="ECO:0000313" key="3">
    <source>
        <dbReference type="Proteomes" id="UP001278500"/>
    </source>
</evidence>